<dbReference type="InterPro" id="IPR030677">
    <property type="entry name" value="Nnr"/>
</dbReference>
<dbReference type="SUPFAM" id="SSF64153">
    <property type="entry name" value="YjeF N-terminal domain-like"/>
    <property type="match status" value="1"/>
</dbReference>
<dbReference type="GO" id="GO:0046872">
    <property type="term" value="F:metal ion binding"/>
    <property type="evidence" value="ECO:0007669"/>
    <property type="project" value="UniProtKB-UniRule"/>
</dbReference>
<comment type="catalytic activity">
    <reaction evidence="15 17 19">
        <text>(6S)-NADHX + ADP = AMP + phosphate + NADH + H(+)</text>
        <dbReference type="Rhea" id="RHEA:32223"/>
        <dbReference type="ChEBI" id="CHEBI:15378"/>
        <dbReference type="ChEBI" id="CHEBI:43474"/>
        <dbReference type="ChEBI" id="CHEBI:57945"/>
        <dbReference type="ChEBI" id="CHEBI:64074"/>
        <dbReference type="ChEBI" id="CHEBI:456215"/>
        <dbReference type="ChEBI" id="CHEBI:456216"/>
        <dbReference type="EC" id="4.2.1.136"/>
    </reaction>
</comment>
<dbReference type="Gene3D" id="3.40.1190.20">
    <property type="match status" value="1"/>
</dbReference>
<name>A0AA46DDA2_9BURK</name>
<dbReference type="NCBIfam" id="TIGR00197">
    <property type="entry name" value="yjeF_nterm"/>
    <property type="match status" value="1"/>
</dbReference>
<evidence type="ECO:0000259" key="21">
    <source>
        <dbReference type="PROSITE" id="PS51385"/>
    </source>
</evidence>
<comment type="cofactor">
    <cofactor evidence="17">
        <name>Mg(2+)</name>
        <dbReference type="ChEBI" id="CHEBI:18420"/>
    </cofactor>
</comment>
<feature type="domain" description="YjeF C-terminal" evidence="20">
    <location>
        <begin position="239"/>
        <end position="512"/>
    </location>
</feature>
<evidence type="ECO:0000256" key="19">
    <source>
        <dbReference type="PIRNR" id="PIRNR017184"/>
    </source>
</evidence>
<evidence type="ECO:0000256" key="18">
    <source>
        <dbReference type="HAMAP-Rule" id="MF_01966"/>
    </source>
</evidence>
<comment type="caution">
    <text evidence="22">The sequence shown here is derived from an EMBL/GenBank/DDBJ whole genome shotgun (WGS) entry which is preliminary data.</text>
</comment>
<dbReference type="PROSITE" id="PS51383">
    <property type="entry name" value="YJEF_C_3"/>
    <property type="match status" value="1"/>
</dbReference>
<feature type="binding site" evidence="18">
    <location>
        <position position="78"/>
    </location>
    <ligand>
        <name>K(+)</name>
        <dbReference type="ChEBI" id="CHEBI:29103"/>
    </ligand>
</feature>
<accession>A0AA46DDA2</accession>
<dbReference type="EC" id="5.1.99.6" evidence="19"/>
<reference evidence="22 23" key="1">
    <citation type="submission" date="2019-03" db="EMBL/GenBank/DDBJ databases">
        <title>Genomic Encyclopedia of Type Strains, Phase IV (KMG-IV): sequencing the most valuable type-strain genomes for metagenomic binning, comparative biology and taxonomic classification.</title>
        <authorList>
            <person name="Goeker M."/>
        </authorList>
    </citation>
    <scope>NUCLEOTIDE SEQUENCE [LARGE SCALE GENOMIC DNA]</scope>
    <source>
        <strain evidence="22 23">DSM 15264</strain>
    </source>
</reference>
<comment type="function">
    <text evidence="18">Catalyzes the epimerization of the S- and R-forms of NAD(P)HX, a damaged form of NAD(P)H that is a result of enzymatic or heat-dependent hydration. This is a prerequisite for the S-specific NAD(P)H-hydrate dehydratase to allow the repair of both epimers of NAD(P)HX.</text>
</comment>
<dbReference type="Gene3D" id="3.40.50.10260">
    <property type="entry name" value="YjeF N-terminal domain"/>
    <property type="match status" value="1"/>
</dbReference>
<evidence type="ECO:0000256" key="7">
    <source>
        <dbReference type="ARBA" id="ARBA00022840"/>
    </source>
</evidence>
<evidence type="ECO:0000256" key="6">
    <source>
        <dbReference type="ARBA" id="ARBA00022741"/>
    </source>
</evidence>
<evidence type="ECO:0000256" key="1">
    <source>
        <dbReference type="ARBA" id="ARBA00000013"/>
    </source>
</evidence>
<keyword evidence="22" id="KW-0418">Kinase</keyword>
<dbReference type="GO" id="GO:0052856">
    <property type="term" value="F:NAD(P)HX epimerase activity"/>
    <property type="evidence" value="ECO:0007669"/>
    <property type="project" value="UniProtKB-UniRule"/>
</dbReference>
<evidence type="ECO:0000256" key="2">
    <source>
        <dbReference type="ARBA" id="ARBA00000909"/>
    </source>
</evidence>
<dbReference type="HAMAP" id="MF_01966">
    <property type="entry name" value="NADHX_epimerase"/>
    <property type="match status" value="1"/>
</dbReference>
<dbReference type="GO" id="GO:0005524">
    <property type="term" value="F:ATP binding"/>
    <property type="evidence" value="ECO:0007669"/>
    <property type="project" value="UniProtKB-UniRule"/>
</dbReference>
<evidence type="ECO:0000256" key="12">
    <source>
        <dbReference type="ARBA" id="ARBA00023239"/>
    </source>
</evidence>
<evidence type="ECO:0000313" key="22">
    <source>
        <dbReference type="EMBL" id="TCP07224.1"/>
    </source>
</evidence>
<keyword evidence="10 17" id="KW-0520">NAD</keyword>
<gene>
    <name evidence="17" type="primary">nnrD</name>
    <name evidence="18" type="synonym">nnrE</name>
    <name evidence="22" type="ORF">EV676_105250</name>
</gene>
<feature type="binding site" evidence="18">
    <location>
        <begin position="77"/>
        <end position="81"/>
    </location>
    <ligand>
        <name>(6S)-NADPHX</name>
        <dbReference type="ChEBI" id="CHEBI:64076"/>
    </ligand>
</feature>
<evidence type="ECO:0000256" key="8">
    <source>
        <dbReference type="ARBA" id="ARBA00022857"/>
    </source>
</evidence>
<feature type="binding site" evidence="18">
    <location>
        <position position="176"/>
    </location>
    <ligand>
        <name>(6S)-NADPHX</name>
        <dbReference type="ChEBI" id="CHEBI:64076"/>
    </ligand>
</feature>
<evidence type="ECO:0000256" key="11">
    <source>
        <dbReference type="ARBA" id="ARBA00023235"/>
    </source>
</evidence>
<proteinExistence type="inferred from homology"/>
<evidence type="ECO:0000256" key="9">
    <source>
        <dbReference type="ARBA" id="ARBA00022958"/>
    </source>
</evidence>
<evidence type="ECO:0000313" key="23">
    <source>
        <dbReference type="Proteomes" id="UP000294772"/>
    </source>
</evidence>
<dbReference type="GO" id="GO:0046496">
    <property type="term" value="P:nicotinamide nucleotide metabolic process"/>
    <property type="evidence" value="ECO:0007669"/>
    <property type="project" value="UniProtKB-UniRule"/>
</dbReference>
<dbReference type="InterPro" id="IPR000631">
    <property type="entry name" value="CARKD"/>
</dbReference>
<dbReference type="InterPro" id="IPR029056">
    <property type="entry name" value="Ribokinase-like"/>
</dbReference>
<evidence type="ECO:0000256" key="17">
    <source>
        <dbReference type="HAMAP-Rule" id="MF_01965"/>
    </source>
</evidence>
<dbReference type="EMBL" id="SLXF01000005">
    <property type="protein sequence ID" value="TCP07224.1"/>
    <property type="molecule type" value="Genomic_DNA"/>
</dbReference>
<dbReference type="InterPro" id="IPR004443">
    <property type="entry name" value="YjeF_N_dom"/>
</dbReference>
<dbReference type="PANTHER" id="PTHR12592:SF0">
    <property type="entry name" value="ATP-DEPENDENT (S)-NAD(P)H-HYDRATE DEHYDRATASE"/>
    <property type="match status" value="1"/>
</dbReference>
<dbReference type="PROSITE" id="PS01050">
    <property type="entry name" value="YJEF_C_2"/>
    <property type="match status" value="1"/>
</dbReference>
<dbReference type="PANTHER" id="PTHR12592">
    <property type="entry name" value="ATP-DEPENDENT (S)-NAD(P)H-HYDRATE DEHYDRATASE FAMILY MEMBER"/>
    <property type="match status" value="1"/>
</dbReference>
<comment type="similarity">
    <text evidence="3 19">In the N-terminal section; belongs to the NnrE/AIBP family.</text>
</comment>
<protein>
    <recommendedName>
        <fullName evidence="19">Bifunctional NAD(P)H-hydrate repair enzyme</fullName>
    </recommendedName>
    <alternativeName>
        <fullName evidence="19">Nicotinamide nucleotide repair protein</fullName>
    </alternativeName>
    <domain>
        <recommendedName>
            <fullName evidence="19">ADP-dependent (S)-NAD(P)H-hydrate dehydratase</fullName>
            <ecNumber evidence="19">4.2.1.136</ecNumber>
        </recommendedName>
        <alternativeName>
            <fullName evidence="19">ADP-dependent NAD(P)HX dehydratase</fullName>
        </alternativeName>
    </domain>
    <domain>
        <recommendedName>
            <fullName evidence="19">NAD(P)H-hydrate epimerase</fullName>
            <ecNumber evidence="19">5.1.99.6</ecNumber>
        </recommendedName>
    </domain>
</protein>
<feature type="binding site" evidence="18">
    <location>
        <position position="143"/>
    </location>
    <ligand>
        <name>K(+)</name>
        <dbReference type="ChEBI" id="CHEBI:29103"/>
    </ligand>
</feature>
<comment type="function">
    <text evidence="17">Catalyzes the dehydration of the S-form of NAD(P)HX at the expense of ADP, which is converted to AMP. Together with NAD(P)HX epimerase, which catalyzes the epimerization of the S- and R-forms, the enzyme allows the repair of both epimers of NAD(P)HX, a damaged form of NAD(P)H that is a result of enzymatic or heat-dependent hydration.</text>
</comment>
<evidence type="ECO:0000256" key="15">
    <source>
        <dbReference type="ARBA" id="ARBA00048238"/>
    </source>
</evidence>
<feature type="binding site" evidence="17">
    <location>
        <position position="386"/>
    </location>
    <ligand>
        <name>(6S)-NADPHX</name>
        <dbReference type="ChEBI" id="CHEBI:64076"/>
    </ligand>
</feature>
<sequence>MSRPPAPTPRPVRRVTPAAASAWPLHGTAASRRIEQQAQQALPAHTLMQRAGAAVAQLALALAPHARRIWVACGPGNNGGDGLEAAMHLRRAGRPVQVSLLGDPARLPADARASLQRAQEAGVPVGPDPLPPADARPGDLAIDALLGLGSSRAPEGVLAQAVAELRQWPGTVLCVDLPTGLAADTGQLPGGTERAVHGHHTLSLLTLKPGLFTASGRDCAGQVWFDDLDVHDDAAPDAWLCAREDAPPARRHAQHKGSFGDVLVLGGATGMTGAALLAGRAAIAAGAGRVFVSPLGEAPLALDPQAPELMLRDADHAAALDWSTLTVTCGCGGGTAVRAVLPKALGSAGRLVLDADALNAIAADPMLQSLLEARGRRGAPTVLTPHPLEAARLLALDGAQAVQRDRLGAARALSERYRCVVVLKGSGSVIAAAGEAPWINLSGNAALATAGTGDVLAGWLAGLWSQGLEALPAARLAVHTHGAAADAWVAAHARPGPLTASRLIGLLAGDAP</sequence>
<evidence type="ECO:0000256" key="3">
    <source>
        <dbReference type="ARBA" id="ARBA00006001"/>
    </source>
</evidence>
<evidence type="ECO:0000256" key="16">
    <source>
        <dbReference type="ARBA" id="ARBA00049209"/>
    </source>
</evidence>
<dbReference type="Proteomes" id="UP000294772">
    <property type="component" value="Unassembled WGS sequence"/>
</dbReference>
<dbReference type="GO" id="GO:0110051">
    <property type="term" value="P:metabolite repair"/>
    <property type="evidence" value="ECO:0007669"/>
    <property type="project" value="TreeGrafter"/>
</dbReference>
<feature type="binding site" evidence="17">
    <location>
        <begin position="424"/>
        <end position="428"/>
    </location>
    <ligand>
        <name>AMP</name>
        <dbReference type="ChEBI" id="CHEBI:456215"/>
    </ligand>
</feature>
<dbReference type="PIRSF" id="PIRSF017184">
    <property type="entry name" value="Nnr"/>
    <property type="match status" value="1"/>
</dbReference>
<evidence type="ECO:0000259" key="20">
    <source>
        <dbReference type="PROSITE" id="PS51383"/>
    </source>
</evidence>
<comment type="catalytic activity">
    <reaction evidence="2 18 19">
        <text>(6R)-NADPHX = (6S)-NADPHX</text>
        <dbReference type="Rhea" id="RHEA:32227"/>
        <dbReference type="ChEBI" id="CHEBI:64076"/>
        <dbReference type="ChEBI" id="CHEBI:64077"/>
        <dbReference type="EC" id="5.1.99.6"/>
    </reaction>
</comment>
<keyword evidence="13" id="KW-0511">Multifunctional enzyme</keyword>
<keyword evidence="8 17" id="KW-0521">NADP</keyword>
<dbReference type="InterPro" id="IPR017953">
    <property type="entry name" value="Carbohydrate_kinase_pred_CS"/>
</dbReference>
<comment type="caution">
    <text evidence="18">Lacks conserved residue(s) required for the propagation of feature annotation.</text>
</comment>
<comment type="subunit">
    <text evidence="17">Homotetramer.</text>
</comment>
<dbReference type="NCBIfam" id="TIGR00196">
    <property type="entry name" value="yjeF_cterm"/>
    <property type="match status" value="1"/>
</dbReference>
<dbReference type="EC" id="4.2.1.136" evidence="19"/>
<dbReference type="GO" id="GO:0052855">
    <property type="term" value="F:ADP-dependent NAD(P)H-hydrate dehydratase activity"/>
    <property type="evidence" value="ECO:0007669"/>
    <property type="project" value="UniProtKB-UniRule"/>
</dbReference>
<comment type="similarity">
    <text evidence="18">Belongs to the NnrE/AIBP family.</text>
</comment>
<feature type="binding site" evidence="17">
    <location>
        <position position="330"/>
    </location>
    <ligand>
        <name>(6S)-NADPHX</name>
        <dbReference type="ChEBI" id="CHEBI:64076"/>
    </ligand>
</feature>
<dbReference type="CDD" id="cd01171">
    <property type="entry name" value="YXKO-related"/>
    <property type="match status" value="1"/>
</dbReference>
<feature type="binding site" evidence="18">
    <location>
        <begin position="147"/>
        <end position="153"/>
    </location>
    <ligand>
        <name>(6S)-NADPHX</name>
        <dbReference type="ChEBI" id="CHEBI:64076"/>
    </ligand>
</feature>
<keyword evidence="7 17" id="KW-0067">ATP-binding</keyword>
<comment type="similarity">
    <text evidence="4 19">In the C-terminal section; belongs to the NnrD/CARKD family.</text>
</comment>
<keyword evidence="9 18" id="KW-0630">Potassium</keyword>
<feature type="domain" description="YjeF N-terminal" evidence="21">
    <location>
        <begin position="31"/>
        <end position="236"/>
    </location>
</feature>
<feature type="binding site" evidence="18">
    <location>
        <position position="179"/>
    </location>
    <ligand>
        <name>K(+)</name>
        <dbReference type="ChEBI" id="CHEBI:29103"/>
    </ligand>
</feature>
<evidence type="ECO:0000256" key="4">
    <source>
        <dbReference type="ARBA" id="ARBA00009524"/>
    </source>
</evidence>
<feature type="binding site" evidence="17">
    <location>
        <position position="453"/>
    </location>
    <ligand>
        <name>AMP</name>
        <dbReference type="ChEBI" id="CHEBI:456215"/>
    </ligand>
</feature>
<evidence type="ECO:0000256" key="13">
    <source>
        <dbReference type="ARBA" id="ARBA00023268"/>
    </source>
</evidence>
<dbReference type="SUPFAM" id="SSF53613">
    <property type="entry name" value="Ribokinase-like"/>
    <property type="match status" value="1"/>
</dbReference>
<dbReference type="HAMAP" id="MF_01965">
    <property type="entry name" value="NADHX_dehydratase"/>
    <property type="match status" value="1"/>
</dbReference>
<dbReference type="Pfam" id="PF03853">
    <property type="entry name" value="YjeF_N"/>
    <property type="match status" value="1"/>
</dbReference>
<organism evidence="22 23">
    <name type="scientific">Caldimonas thermodepolymerans</name>
    <dbReference type="NCBI Taxonomy" id="215580"/>
    <lineage>
        <taxon>Bacteria</taxon>
        <taxon>Pseudomonadati</taxon>
        <taxon>Pseudomonadota</taxon>
        <taxon>Betaproteobacteria</taxon>
        <taxon>Burkholderiales</taxon>
        <taxon>Sphaerotilaceae</taxon>
        <taxon>Caldimonas</taxon>
    </lineage>
</organism>
<comment type="cofactor">
    <cofactor evidence="18 19">
        <name>K(+)</name>
        <dbReference type="ChEBI" id="CHEBI:29103"/>
    </cofactor>
    <text evidence="18 19">Binds 1 potassium ion per subunit.</text>
</comment>
<evidence type="ECO:0000256" key="5">
    <source>
        <dbReference type="ARBA" id="ARBA00022723"/>
    </source>
</evidence>
<keyword evidence="5 18" id="KW-0479">Metal-binding</keyword>
<keyword evidence="6 17" id="KW-0547">Nucleotide-binding</keyword>
<keyword evidence="22" id="KW-0808">Transferase</keyword>
<comment type="function">
    <text evidence="14 19">Bifunctional enzyme that catalyzes the epimerization of the S- and R-forms of NAD(P)HX and the dehydration of the S-form of NAD(P)HX at the expense of ADP, which is converted to AMP. This allows the repair of both epimers of NAD(P)HX, a damaged form of NAD(P)H that is a result of enzymatic or heat-dependent hydration.</text>
</comment>
<keyword evidence="11 18" id="KW-0413">Isomerase</keyword>
<feature type="binding site" evidence="17">
    <location>
        <position position="274"/>
    </location>
    <ligand>
        <name>(6S)-NADPHX</name>
        <dbReference type="ChEBI" id="CHEBI:64076"/>
    </ligand>
</feature>
<comment type="similarity">
    <text evidence="17">Belongs to the NnrD/CARKD family.</text>
</comment>
<dbReference type="InterPro" id="IPR036652">
    <property type="entry name" value="YjeF_N_dom_sf"/>
</dbReference>
<dbReference type="AlphaFoldDB" id="A0AA46DDA2"/>
<evidence type="ECO:0000256" key="10">
    <source>
        <dbReference type="ARBA" id="ARBA00023027"/>
    </source>
</evidence>
<evidence type="ECO:0000256" key="14">
    <source>
        <dbReference type="ARBA" id="ARBA00025153"/>
    </source>
</evidence>
<comment type="catalytic activity">
    <reaction evidence="1 18 19">
        <text>(6R)-NADHX = (6S)-NADHX</text>
        <dbReference type="Rhea" id="RHEA:32215"/>
        <dbReference type="ChEBI" id="CHEBI:64074"/>
        <dbReference type="ChEBI" id="CHEBI:64075"/>
        <dbReference type="EC" id="5.1.99.6"/>
    </reaction>
</comment>
<dbReference type="PROSITE" id="PS51385">
    <property type="entry name" value="YJEF_N"/>
    <property type="match status" value="1"/>
</dbReference>
<feature type="binding site" evidence="17">
    <location>
        <position position="454"/>
    </location>
    <ligand>
        <name>(6S)-NADPHX</name>
        <dbReference type="ChEBI" id="CHEBI:64076"/>
    </ligand>
</feature>
<keyword evidence="12 17" id="KW-0456">Lyase</keyword>
<dbReference type="RefSeq" id="WP_207905380.1">
    <property type="nucleotide sequence ID" value="NZ_CP110416.1"/>
</dbReference>
<comment type="catalytic activity">
    <reaction evidence="16 17 19">
        <text>(6S)-NADPHX + ADP = AMP + phosphate + NADPH + H(+)</text>
        <dbReference type="Rhea" id="RHEA:32235"/>
        <dbReference type="ChEBI" id="CHEBI:15378"/>
        <dbReference type="ChEBI" id="CHEBI:43474"/>
        <dbReference type="ChEBI" id="CHEBI:57783"/>
        <dbReference type="ChEBI" id="CHEBI:64076"/>
        <dbReference type="ChEBI" id="CHEBI:456215"/>
        <dbReference type="ChEBI" id="CHEBI:456216"/>
        <dbReference type="EC" id="4.2.1.136"/>
    </reaction>
</comment>
<dbReference type="GO" id="GO:0016301">
    <property type="term" value="F:kinase activity"/>
    <property type="evidence" value="ECO:0007669"/>
    <property type="project" value="UniProtKB-KW"/>
</dbReference>
<dbReference type="Pfam" id="PF01256">
    <property type="entry name" value="Carb_kinase"/>
    <property type="match status" value="1"/>
</dbReference>